<evidence type="ECO:0000313" key="3">
    <source>
        <dbReference type="EMBL" id="KAL3776438.1"/>
    </source>
</evidence>
<feature type="compositionally biased region" description="Polar residues" evidence="2">
    <location>
        <begin position="391"/>
        <end position="407"/>
    </location>
</feature>
<gene>
    <name evidence="3" type="ORF">HJC23_000367</name>
</gene>
<feature type="coiled-coil region" evidence="1">
    <location>
        <begin position="111"/>
        <end position="149"/>
    </location>
</feature>
<protein>
    <recommendedName>
        <fullName evidence="5">C2H2-type domain-containing protein</fullName>
    </recommendedName>
</protein>
<reference evidence="3 4" key="1">
    <citation type="journal article" date="2020" name="G3 (Bethesda)">
        <title>Improved Reference Genome for Cyclotella cryptica CCMP332, a Model for Cell Wall Morphogenesis, Salinity Adaptation, and Lipid Production in Diatoms (Bacillariophyta).</title>
        <authorList>
            <person name="Roberts W.R."/>
            <person name="Downey K.M."/>
            <person name="Ruck E.C."/>
            <person name="Traller J.C."/>
            <person name="Alverson A.J."/>
        </authorList>
    </citation>
    <scope>NUCLEOTIDE SEQUENCE [LARGE SCALE GENOMIC DNA]</scope>
    <source>
        <strain evidence="3 4">CCMP332</strain>
    </source>
</reference>
<name>A0ABD3NLR8_9STRA</name>
<organism evidence="3 4">
    <name type="scientific">Cyclotella cryptica</name>
    <dbReference type="NCBI Taxonomy" id="29204"/>
    <lineage>
        <taxon>Eukaryota</taxon>
        <taxon>Sar</taxon>
        <taxon>Stramenopiles</taxon>
        <taxon>Ochrophyta</taxon>
        <taxon>Bacillariophyta</taxon>
        <taxon>Coscinodiscophyceae</taxon>
        <taxon>Thalassiosirophycidae</taxon>
        <taxon>Stephanodiscales</taxon>
        <taxon>Stephanodiscaceae</taxon>
        <taxon>Cyclotella</taxon>
    </lineage>
</organism>
<dbReference type="EMBL" id="JABMIG020000492">
    <property type="protein sequence ID" value="KAL3776438.1"/>
    <property type="molecule type" value="Genomic_DNA"/>
</dbReference>
<accession>A0ABD3NLR8</accession>
<feature type="region of interest" description="Disordered" evidence="2">
    <location>
        <begin position="385"/>
        <end position="415"/>
    </location>
</feature>
<comment type="caution">
    <text evidence="3">The sequence shown here is derived from an EMBL/GenBank/DDBJ whole genome shotgun (WGS) entry which is preliminary data.</text>
</comment>
<keyword evidence="1" id="KW-0175">Coiled coil</keyword>
<dbReference type="AlphaFoldDB" id="A0ABD3NLR8"/>
<evidence type="ECO:0000256" key="1">
    <source>
        <dbReference type="SAM" id="Coils"/>
    </source>
</evidence>
<sequence length="604" mass="66014">MQNFTNANNNPSYGGDFSGFSFINNASMDAPGQRQANAASAQGSFAPVDNGNINIAALSAYFQSNQGAVNWTTCNHCQQLFSSNEGLAEHEPTCPMRPRTTGINPIQLQQYLQLQQNNINLQQQFQQQQAQLNQQFQQQQSQLSQQQQAFLASTMGADMSNAQYCMPALPGAANYQGLNALQQGIELNESTDGMARDQFDALVNQIPSLASASQNTNVVLKPPPQSDSTEYFPWLSSPKTRNGSRPSTASFANTALRCLSPHPPTSKLPAWASEVPSRPKNEETAARGYDVARARENGVVFPSIVSRIYNATINLLQRHLRTCSFVPPGVLAKYDELKASNARSGASKKYWVESALRMGLYDTPNGIRLNKEMYLQTKTNLKRSEAAADNSGITSLSASNTGNTPTEDPNAPPLVLPTDKRYTTAFTFHLMAQMQPCVFTEADRLGRRRNLEVGFSGLACRHCFGGHGNGRFFPSSIKTMSDASKTLDAIYKHICVCKQCPNDIKQGLNNLKEFHDSEKSKMPFGNQRAFFAKIWGRLHGNASDSVQTVSAESGALKTPEDVKPSAALGIIPKLEGDSPDSLQALYAQLNKNNATMKKMVNEAA</sequence>
<evidence type="ECO:0000256" key="2">
    <source>
        <dbReference type="SAM" id="MobiDB-lite"/>
    </source>
</evidence>
<feature type="compositionally biased region" description="Polar residues" evidence="2">
    <location>
        <begin position="237"/>
        <end position="248"/>
    </location>
</feature>
<keyword evidence="4" id="KW-1185">Reference proteome</keyword>
<evidence type="ECO:0008006" key="5">
    <source>
        <dbReference type="Google" id="ProtNLM"/>
    </source>
</evidence>
<feature type="region of interest" description="Disordered" evidence="2">
    <location>
        <begin position="222"/>
        <end position="248"/>
    </location>
</feature>
<proteinExistence type="predicted"/>
<evidence type="ECO:0000313" key="4">
    <source>
        <dbReference type="Proteomes" id="UP001516023"/>
    </source>
</evidence>
<dbReference type="Proteomes" id="UP001516023">
    <property type="component" value="Unassembled WGS sequence"/>
</dbReference>